<dbReference type="PANTHER" id="PTHR24355">
    <property type="entry name" value="G PROTEIN-COUPLED RECEPTOR KINASE/RIBOSOMAL PROTEIN S6 KINASE"/>
    <property type="match status" value="1"/>
</dbReference>
<feature type="compositionally biased region" description="Polar residues" evidence="6">
    <location>
        <begin position="1"/>
        <end position="19"/>
    </location>
</feature>
<reference evidence="8" key="1">
    <citation type="submission" date="2021-12" db="EMBL/GenBank/DDBJ databases">
        <authorList>
            <person name="King R."/>
        </authorList>
    </citation>
    <scope>NUCLEOTIDE SEQUENCE</scope>
</reference>
<dbReference type="InterPro" id="IPR000719">
    <property type="entry name" value="Prot_kinase_dom"/>
</dbReference>
<evidence type="ECO:0000256" key="3">
    <source>
        <dbReference type="ARBA" id="ARBA00022741"/>
    </source>
</evidence>
<name>A0A9P0G0Y4_BEMTA</name>
<dbReference type="PANTHER" id="PTHR24355:SF1">
    <property type="entry name" value="RIBOSOMAL PROTEIN S6 KINASE-RELATED PROTEIN"/>
    <property type="match status" value="1"/>
</dbReference>
<dbReference type="EMBL" id="OU963871">
    <property type="protein sequence ID" value="CAH0763149.1"/>
    <property type="molecule type" value="Genomic_DNA"/>
</dbReference>
<dbReference type="CDD" id="cd05123">
    <property type="entry name" value="STKc_AGC"/>
    <property type="match status" value="1"/>
</dbReference>
<keyword evidence="2" id="KW-0808">Transferase</keyword>
<dbReference type="InterPro" id="IPR011009">
    <property type="entry name" value="Kinase-like_dom_sf"/>
</dbReference>
<evidence type="ECO:0000256" key="6">
    <source>
        <dbReference type="SAM" id="MobiDB-lite"/>
    </source>
</evidence>
<evidence type="ECO:0000259" key="7">
    <source>
        <dbReference type="PROSITE" id="PS50011"/>
    </source>
</evidence>
<dbReference type="FunFam" id="3.30.200.20:FF:000042">
    <property type="entry name" value="Aurora kinase A"/>
    <property type="match status" value="1"/>
</dbReference>
<dbReference type="InterPro" id="IPR008271">
    <property type="entry name" value="Ser/Thr_kinase_AS"/>
</dbReference>
<evidence type="ECO:0000256" key="2">
    <source>
        <dbReference type="ARBA" id="ARBA00022679"/>
    </source>
</evidence>
<organism evidence="8 9">
    <name type="scientific">Bemisia tabaci</name>
    <name type="common">Sweetpotato whitefly</name>
    <name type="synonym">Aleurodes tabaci</name>
    <dbReference type="NCBI Taxonomy" id="7038"/>
    <lineage>
        <taxon>Eukaryota</taxon>
        <taxon>Metazoa</taxon>
        <taxon>Ecdysozoa</taxon>
        <taxon>Arthropoda</taxon>
        <taxon>Hexapoda</taxon>
        <taxon>Insecta</taxon>
        <taxon>Pterygota</taxon>
        <taxon>Neoptera</taxon>
        <taxon>Paraneoptera</taxon>
        <taxon>Hemiptera</taxon>
        <taxon>Sternorrhyncha</taxon>
        <taxon>Aleyrodoidea</taxon>
        <taxon>Aleyrodidae</taxon>
        <taxon>Aleyrodinae</taxon>
        <taxon>Bemisia</taxon>
    </lineage>
</organism>
<keyword evidence="3" id="KW-0547">Nucleotide-binding</keyword>
<dbReference type="GO" id="GO:0005524">
    <property type="term" value="F:ATP binding"/>
    <property type="evidence" value="ECO:0007669"/>
    <property type="project" value="UniProtKB-KW"/>
</dbReference>
<dbReference type="InterPro" id="IPR045270">
    <property type="entry name" value="STKc_AGC"/>
</dbReference>
<proteinExistence type="predicted"/>
<dbReference type="Proteomes" id="UP001152759">
    <property type="component" value="Chromosome 10"/>
</dbReference>
<dbReference type="Pfam" id="PF00069">
    <property type="entry name" value="Pkinase"/>
    <property type="match status" value="1"/>
</dbReference>
<evidence type="ECO:0000256" key="1">
    <source>
        <dbReference type="ARBA" id="ARBA00022527"/>
    </source>
</evidence>
<dbReference type="PROSITE" id="PS50011">
    <property type="entry name" value="PROTEIN_KINASE_DOM"/>
    <property type="match status" value="1"/>
</dbReference>
<evidence type="ECO:0000256" key="5">
    <source>
        <dbReference type="ARBA" id="ARBA00022840"/>
    </source>
</evidence>
<evidence type="ECO:0000313" key="9">
    <source>
        <dbReference type="Proteomes" id="UP001152759"/>
    </source>
</evidence>
<keyword evidence="1" id="KW-0723">Serine/threonine-protein kinase</keyword>
<evidence type="ECO:0000313" key="8">
    <source>
        <dbReference type="EMBL" id="CAH0763149.1"/>
    </source>
</evidence>
<dbReference type="PROSITE" id="PS00108">
    <property type="entry name" value="PROTEIN_KINASE_ST"/>
    <property type="match status" value="1"/>
</dbReference>
<feature type="region of interest" description="Disordered" evidence="6">
    <location>
        <begin position="1"/>
        <end position="23"/>
    </location>
</feature>
<evidence type="ECO:0000256" key="4">
    <source>
        <dbReference type="ARBA" id="ARBA00022777"/>
    </source>
</evidence>
<keyword evidence="5" id="KW-0067">ATP-binding</keyword>
<sequence>MGNSQHTHSKGSESSQTPPVSRARKQIGHILTSINQLSAASFTFSFNGASFLSQNSRQSSYSVTRPWSRVSRRRWQESTLSNSWALSKTAWPVAQVEAAFLPEFRIGSEVSNDSFEVLSEISKGAFGVVYKVMKKDSKELFAMKILQKYQIINDKAVQQVKNEVKIQSMCGHHPFVVNCPYYWQTKRELFIVSDYVEGGELSDLLNKFAPFSDELAKIYIAELALAIDFLHNAGVIYRDLKPENILLDCDGHIQIIDFGLSKWLPYNARTGTICGTFQYMAPEIFSPELYSHAVDWWSLGVVACRLLTNQFPRRRPDHKVELPEEPVLCSAAQDLLRRLLEVNPRYRLKSVLALEKIAFYQHFNFADIRAKKPIQAYKDLFR</sequence>
<dbReference type="AlphaFoldDB" id="A0A9P0G0Y4"/>
<feature type="domain" description="Protein kinase" evidence="7">
    <location>
        <begin position="115"/>
        <end position="365"/>
    </location>
</feature>
<dbReference type="Gene3D" id="1.10.510.10">
    <property type="entry name" value="Transferase(Phosphotransferase) domain 1"/>
    <property type="match status" value="1"/>
</dbReference>
<dbReference type="SUPFAM" id="SSF56112">
    <property type="entry name" value="Protein kinase-like (PK-like)"/>
    <property type="match status" value="1"/>
</dbReference>
<keyword evidence="4" id="KW-0418">Kinase</keyword>
<protein>
    <recommendedName>
        <fullName evidence="7">Protein kinase domain-containing protein</fullName>
    </recommendedName>
</protein>
<gene>
    <name evidence="8" type="ORF">BEMITA_LOCUS3189</name>
</gene>
<dbReference type="SMART" id="SM00220">
    <property type="entry name" value="S_TKc"/>
    <property type="match status" value="1"/>
</dbReference>
<dbReference type="Gene3D" id="3.30.200.20">
    <property type="entry name" value="Phosphorylase Kinase, domain 1"/>
    <property type="match status" value="1"/>
</dbReference>
<accession>A0A9P0G0Y4</accession>
<dbReference type="GO" id="GO:0004674">
    <property type="term" value="F:protein serine/threonine kinase activity"/>
    <property type="evidence" value="ECO:0007669"/>
    <property type="project" value="UniProtKB-KW"/>
</dbReference>
<keyword evidence="9" id="KW-1185">Reference proteome</keyword>